<evidence type="ECO:0000256" key="3">
    <source>
        <dbReference type="ARBA" id="ARBA00023125"/>
    </source>
</evidence>
<keyword evidence="4" id="KW-0804">Transcription</keyword>
<dbReference type="PROSITE" id="PS00622">
    <property type="entry name" value="HTH_LUXR_1"/>
    <property type="match status" value="1"/>
</dbReference>
<dbReference type="PROSITE" id="PS50110">
    <property type="entry name" value="RESPONSE_REGULATORY"/>
    <property type="match status" value="1"/>
</dbReference>
<dbReference type="InterPro" id="IPR001789">
    <property type="entry name" value="Sig_transdc_resp-reg_receiver"/>
</dbReference>
<evidence type="ECO:0000259" key="6">
    <source>
        <dbReference type="PROSITE" id="PS50043"/>
    </source>
</evidence>
<dbReference type="PANTHER" id="PTHR43214">
    <property type="entry name" value="TWO-COMPONENT RESPONSE REGULATOR"/>
    <property type="match status" value="1"/>
</dbReference>
<evidence type="ECO:0000256" key="5">
    <source>
        <dbReference type="PROSITE-ProRule" id="PRU00169"/>
    </source>
</evidence>
<dbReference type="InterPro" id="IPR011006">
    <property type="entry name" value="CheY-like_superfamily"/>
</dbReference>
<evidence type="ECO:0000256" key="1">
    <source>
        <dbReference type="ARBA" id="ARBA00022553"/>
    </source>
</evidence>
<dbReference type="InterPro" id="IPR016032">
    <property type="entry name" value="Sig_transdc_resp-reg_C-effctor"/>
</dbReference>
<dbReference type="Pfam" id="PF00072">
    <property type="entry name" value="Response_reg"/>
    <property type="match status" value="1"/>
</dbReference>
<dbReference type="PRINTS" id="PR00038">
    <property type="entry name" value="HTHLUXR"/>
</dbReference>
<dbReference type="CDD" id="cd06170">
    <property type="entry name" value="LuxR_C_like"/>
    <property type="match status" value="1"/>
</dbReference>
<dbReference type="SMART" id="SM00421">
    <property type="entry name" value="HTH_LUXR"/>
    <property type="match status" value="1"/>
</dbReference>
<dbReference type="PANTHER" id="PTHR43214:SF24">
    <property type="entry name" value="TRANSCRIPTIONAL REGULATORY PROTEIN NARL-RELATED"/>
    <property type="match status" value="1"/>
</dbReference>
<dbReference type="InterPro" id="IPR039420">
    <property type="entry name" value="WalR-like"/>
</dbReference>
<comment type="caution">
    <text evidence="8">The sequence shown here is derived from an EMBL/GenBank/DDBJ whole genome shotgun (WGS) entry which is preliminary data.</text>
</comment>
<feature type="domain" description="HTH luxR-type" evidence="6">
    <location>
        <begin position="152"/>
        <end position="217"/>
    </location>
</feature>
<dbReference type="Pfam" id="PF00196">
    <property type="entry name" value="GerE"/>
    <property type="match status" value="1"/>
</dbReference>
<organism evidence="8 9">
    <name type="scientific">Luteococcus sanguinis</name>
    <dbReference type="NCBI Taxonomy" id="174038"/>
    <lineage>
        <taxon>Bacteria</taxon>
        <taxon>Bacillati</taxon>
        <taxon>Actinomycetota</taxon>
        <taxon>Actinomycetes</taxon>
        <taxon>Propionibacteriales</taxon>
        <taxon>Propionibacteriaceae</taxon>
        <taxon>Luteococcus</taxon>
    </lineage>
</organism>
<name>A0ABW1WZ05_9ACTN</name>
<evidence type="ECO:0000256" key="2">
    <source>
        <dbReference type="ARBA" id="ARBA00023015"/>
    </source>
</evidence>
<dbReference type="InterPro" id="IPR058245">
    <property type="entry name" value="NreC/VraR/RcsB-like_REC"/>
</dbReference>
<proteinExistence type="predicted"/>
<reference evidence="9" key="1">
    <citation type="journal article" date="2019" name="Int. J. Syst. Evol. Microbiol.">
        <title>The Global Catalogue of Microorganisms (GCM) 10K type strain sequencing project: providing services to taxonomists for standard genome sequencing and annotation.</title>
        <authorList>
            <consortium name="The Broad Institute Genomics Platform"/>
            <consortium name="The Broad Institute Genome Sequencing Center for Infectious Disease"/>
            <person name="Wu L."/>
            <person name="Ma J."/>
        </authorList>
    </citation>
    <scope>NUCLEOTIDE SEQUENCE [LARGE SCALE GENOMIC DNA]</scope>
    <source>
        <strain evidence="9">CGMCC 1.15277</strain>
    </source>
</reference>
<evidence type="ECO:0000256" key="4">
    <source>
        <dbReference type="ARBA" id="ARBA00023163"/>
    </source>
</evidence>
<feature type="domain" description="Response regulatory" evidence="7">
    <location>
        <begin position="7"/>
        <end position="122"/>
    </location>
</feature>
<dbReference type="InterPro" id="IPR000792">
    <property type="entry name" value="Tscrpt_reg_LuxR_C"/>
</dbReference>
<keyword evidence="2" id="KW-0805">Transcription regulation</keyword>
<dbReference type="EMBL" id="JBHSUA010000009">
    <property type="protein sequence ID" value="MFC6396449.1"/>
    <property type="molecule type" value="Genomic_DNA"/>
</dbReference>
<dbReference type="Gene3D" id="3.40.50.2300">
    <property type="match status" value="1"/>
</dbReference>
<evidence type="ECO:0000259" key="7">
    <source>
        <dbReference type="PROSITE" id="PS50110"/>
    </source>
</evidence>
<dbReference type="SUPFAM" id="SSF52172">
    <property type="entry name" value="CheY-like"/>
    <property type="match status" value="1"/>
</dbReference>
<keyword evidence="3" id="KW-0238">DNA-binding</keyword>
<dbReference type="SMART" id="SM00448">
    <property type="entry name" value="REC"/>
    <property type="match status" value="1"/>
</dbReference>
<evidence type="ECO:0000313" key="9">
    <source>
        <dbReference type="Proteomes" id="UP001596266"/>
    </source>
</evidence>
<accession>A0ABW1WZ05</accession>
<dbReference type="RefSeq" id="WP_343884912.1">
    <property type="nucleotide sequence ID" value="NZ_BAAAKI010000004.1"/>
</dbReference>
<keyword evidence="9" id="KW-1185">Reference proteome</keyword>
<gene>
    <name evidence="8" type="ORF">ACFP57_05525</name>
</gene>
<keyword evidence="1 5" id="KW-0597">Phosphoprotein</keyword>
<protein>
    <submittedName>
        <fullName evidence="8">Response regulator</fullName>
    </submittedName>
</protein>
<dbReference type="CDD" id="cd17535">
    <property type="entry name" value="REC_NarL-like"/>
    <property type="match status" value="1"/>
</dbReference>
<dbReference type="Proteomes" id="UP001596266">
    <property type="component" value="Unassembled WGS sequence"/>
</dbReference>
<dbReference type="SUPFAM" id="SSF46894">
    <property type="entry name" value="C-terminal effector domain of the bipartite response regulators"/>
    <property type="match status" value="1"/>
</dbReference>
<dbReference type="PROSITE" id="PS50043">
    <property type="entry name" value="HTH_LUXR_2"/>
    <property type="match status" value="1"/>
</dbReference>
<sequence>MTETPVRVVIVDDDALVRQGLRLMLRGSGVEVVAEHADGEGAAEVVAREHADVVLMDIRMPRLDGIHATAQVLAARPWARVLVLTTFDADELVVDAIRAGAAGFLLKDSSPERIVASVRQVAAGEPVVSPSVLTQLMERAAGAPTSGRGDDARRRLAQLTARERDVVHCLSYGLSNAEVAEQLVLSVPTVKAHVSSILAKLGAENRVQVALLVQEARG</sequence>
<feature type="modified residue" description="4-aspartylphosphate" evidence="5">
    <location>
        <position position="57"/>
    </location>
</feature>
<evidence type="ECO:0000313" key="8">
    <source>
        <dbReference type="EMBL" id="MFC6396449.1"/>
    </source>
</evidence>